<name>A0AAE9FEB4_CAEBR</name>
<evidence type="ECO:0000313" key="1">
    <source>
        <dbReference type="EMBL" id="UMM39398.1"/>
    </source>
</evidence>
<gene>
    <name evidence="1" type="ORF">L5515_016479</name>
</gene>
<evidence type="ECO:0000313" key="2">
    <source>
        <dbReference type="Proteomes" id="UP000829354"/>
    </source>
</evidence>
<proteinExistence type="predicted"/>
<sequence>MAEDKAVKLDLADRVNKKSQRINYAVYSDVFQNGNDLVISIPFWKTSHKYPKYPFTVGFAANTTNTRCC</sequence>
<reference evidence="1 2" key="1">
    <citation type="submission" date="2022-04" db="EMBL/GenBank/DDBJ databases">
        <title>Chromosome-level reference genomes for two strains of Caenorhabditis briggsae: an improved platform for comparative genomics.</title>
        <authorList>
            <person name="Stevens L."/>
            <person name="Andersen E."/>
        </authorList>
    </citation>
    <scope>NUCLEOTIDE SEQUENCE [LARGE SCALE GENOMIC DNA]</scope>
    <source>
        <strain evidence="1">VX34</strain>
        <tissue evidence="1">Whole-organism</tissue>
    </source>
</reference>
<organism evidence="1 2">
    <name type="scientific">Caenorhabditis briggsae</name>
    <dbReference type="NCBI Taxonomy" id="6238"/>
    <lineage>
        <taxon>Eukaryota</taxon>
        <taxon>Metazoa</taxon>
        <taxon>Ecdysozoa</taxon>
        <taxon>Nematoda</taxon>
        <taxon>Chromadorea</taxon>
        <taxon>Rhabditida</taxon>
        <taxon>Rhabditina</taxon>
        <taxon>Rhabditomorpha</taxon>
        <taxon>Rhabditoidea</taxon>
        <taxon>Rhabditidae</taxon>
        <taxon>Peloderinae</taxon>
        <taxon>Caenorhabditis</taxon>
    </lineage>
</organism>
<accession>A0AAE9FEB4</accession>
<dbReference type="Proteomes" id="UP000829354">
    <property type="component" value="Chromosome X"/>
</dbReference>
<dbReference type="EMBL" id="CP092625">
    <property type="protein sequence ID" value="UMM39398.1"/>
    <property type="molecule type" value="Genomic_DNA"/>
</dbReference>
<keyword evidence="2" id="KW-1185">Reference proteome</keyword>
<dbReference type="AlphaFoldDB" id="A0AAE9FEB4"/>
<protein>
    <submittedName>
        <fullName evidence="1">Uncharacterized protein</fullName>
    </submittedName>
</protein>
<dbReference type="KEGG" id="cbr:CBG_16108"/>